<evidence type="ECO:0000313" key="3">
    <source>
        <dbReference type="Proteomes" id="UP000008744"/>
    </source>
</evidence>
<dbReference type="PhylomeDB" id="B4GB66"/>
<name>B4GB66_DROPE</name>
<dbReference type="Proteomes" id="UP000008744">
    <property type="component" value="Unassembled WGS sequence"/>
</dbReference>
<evidence type="ECO:0000256" key="1">
    <source>
        <dbReference type="SAM" id="MobiDB-lite"/>
    </source>
</evidence>
<proteinExistence type="predicted"/>
<feature type="region of interest" description="Disordered" evidence="1">
    <location>
        <begin position="105"/>
        <end position="131"/>
    </location>
</feature>
<protein>
    <submittedName>
        <fullName evidence="2">GL11496</fullName>
    </submittedName>
</protein>
<keyword evidence="3" id="KW-1185">Reference proteome</keyword>
<organism evidence="3">
    <name type="scientific">Drosophila persimilis</name>
    <name type="common">Fruit fly</name>
    <dbReference type="NCBI Taxonomy" id="7234"/>
    <lineage>
        <taxon>Eukaryota</taxon>
        <taxon>Metazoa</taxon>
        <taxon>Ecdysozoa</taxon>
        <taxon>Arthropoda</taxon>
        <taxon>Hexapoda</taxon>
        <taxon>Insecta</taxon>
        <taxon>Pterygota</taxon>
        <taxon>Neoptera</taxon>
        <taxon>Endopterygota</taxon>
        <taxon>Diptera</taxon>
        <taxon>Brachycera</taxon>
        <taxon>Muscomorpha</taxon>
        <taxon>Ephydroidea</taxon>
        <taxon>Drosophilidae</taxon>
        <taxon>Drosophila</taxon>
        <taxon>Sophophora</taxon>
    </lineage>
</organism>
<reference evidence="2 3" key="1">
    <citation type="journal article" date="2007" name="Nature">
        <title>Evolution of genes and genomes on the Drosophila phylogeny.</title>
        <authorList>
            <consortium name="Drosophila 12 Genomes Consortium"/>
            <person name="Clark A.G."/>
            <person name="Eisen M.B."/>
            <person name="Smith D.R."/>
            <person name="Bergman C.M."/>
            <person name="Oliver B."/>
            <person name="Markow T.A."/>
            <person name="Kaufman T.C."/>
            <person name="Kellis M."/>
            <person name="Gelbart W."/>
            <person name="Iyer V.N."/>
            <person name="Pollard D.A."/>
            <person name="Sackton T.B."/>
            <person name="Larracuente A.M."/>
            <person name="Singh N.D."/>
            <person name="Abad J.P."/>
            <person name="Abt D.N."/>
            <person name="Adryan B."/>
            <person name="Aguade M."/>
            <person name="Akashi H."/>
            <person name="Anderson W.W."/>
            <person name="Aquadro C.F."/>
            <person name="Ardell D.H."/>
            <person name="Arguello R."/>
            <person name="Artieri C.G."/>
            <person name="Barbash D.A."/>
            <person name="Barker D."/>
            <person name="Barsanti P."/>
            <person name="Batterham P."/>
            <person name="Batzoglou S."/>
            <person name="Begun D."/>
            <person name="Bhutkar A."/>
            <person name="Blanco E."/>
            <person name="Bosak S.A."/>
            <person name="Bradley R.K."/>
            <person name="Brand A.D."/>
            <person name="Brent M.R."/>
            <person name="Brooks A.N."/>
            <person name="Brown R.H."/>
            <person name="Butlin R.K."/>
            <person name="Caggese C."/>
            <person name="Calvi B.R."/>
            <person name="Bernardo de Carvalho A."/>
            <person name="Caspi A."/>
            <person name="Castrezana S."/>
            <person name="Celniker S.E."/>
            <person name="Chang J.L."/>
            <person name="Chapple C."/>
            <person name="Chatterji S."/>
            <person name="Chinwalla A."/>
            <person name="Civetta A."/>
            <person name="Clifton S.W."/>
            <person name="Comeron J.M."/>
            <person name="Costello J.C."/>
            <person name="Coyne J.A."/>
            <person name="Daub J."/>
            <person name="David R.G."/>
            <person name="Delcher A.L."/>
            <person name="Delehaunty K."/>
            <person name="Do C.B."/>
            <person name="Ebling H."/>
            <person name="Edwards K."/>
            <person name="Eickbush T."/>
            <person name="Evans J.D."/>
            <person name="Filipski A."/>
            <person name="Findeiss S."/>
            <person name="Freyhult E."/>
            <person name="Fulton L."/>
            <person name="Fulton R."/>
            <person name="Garcia A.C."/>
            <person name="Gardiner A."/>
            <person name="Garfield D.A."/>
            <person name="Garvin B.E."/>
            <person name="Gibson G."/>
            <person name="Gilbert D."/>
            <person name="Gnerre S."/>
            <person name="Godfrey J."/>
            <person name="Good R."/>
            <person name="Gotea V."/>
            <person name="Gravely B."/>
            <person name="Greenberg A.J."/>
            <person name="Griffiths-Jones S."/>
            <person name="Gross S."/>
            <person name="Guigo R."/>
            <person name="Gustafson E.A."/>
            <person name="Haerty W."/>
            <person name="Hahn M.W."/>
            <person name="Halligan D.L."/>
            <person name="Halpern A.L."/>
            <person name="Halter G.M."/>
            <person name="Han M.V."/>
            <person name="Heger A."/>
            <person name="Hillier L."/>
            <person name="Hinrichs A.S."/>
            <person name="Holmes I."/>
            <person name="Hoskins R.A."/>
            <person name="Hubisz M.J."/>
            <person name="Hultmark D."/>
            <person name="Huntley M.A."/>
            <person name="Jaffe D.B."/>
            <person name="Jagadeeshan S."/>
            <person name="Jeck W.R."/>
            <person name="Johnson J."/>
            <person name="Jones C.D."/>
            <person name="Jordan W.C."/>
            <person name="Karpen G.H."/>
            <person name="Kataoka E."/>
            <person name="Keightley P.D."/>
            <person name="Kheradpour P."/>
            <person name="Kirkness E.F."/>
            <person name="Koerich L.B."/>
            <person name="Kristiansen K."/>
            <person name="Kudrna D."/>
            <person name="Kulathinal R.J."/>
            <person name="Kumar S."/>
            <person name="Kwok R."/>
            <person name="Lander E."/>
            <person name="Langley C.H."/>
            <person name="Lapoint R."/>
            <person name="Lazzaro B.P."/>
            <person name="Lee S.J."/>
            <person name="Levesque L."/>
            <person name="Li R."/>
            <person name="Lin C.F."/>
            <person name="Lin M.F."/>
            <person name="Lindblad-Toh K."/>
            <person name="Llopart A."/>
            <person name="Long M."/>
            <person name="Low L."/>
            <person name="Lozovsky E."/>
            <person name="Lu J."/>
            <person name="Luo M."/>
            <person name="Machado C.A."/>
            <person name="Makalowski W."/>
            <person name="Marzo M."/>
            <person name="Matsuda M."/>
            <person name="Matzkin L."/>
            <person name="McAllister B."/>
            <person name="McBride C.S."/>
            <person name="McKernan B."/>
            <person name="McKernan K."/>
            <person name="Mendez-Lago M."/>
            <person name="Minx P."/>
            <person name="Mollenhauer M.U."/>
            <person name="Montooth K."/>
            <person name="Mount S.M."/>
            <person name="Mu X."/>
            <person name="Myers E."/>
            <person name="Negre B."/>
            <person name="Newfeld S."/>
            <person name="Nielsen R."/>
            <person name="Noor M.A."/>
            <person name="O'Grady P."/>
            <person name="Pachter L."/>
            <person name="Papaceit M."/>
            <person name="Parisi M.J."/>
            <person name="Parisi M."/>
            <person name="Parts L."/>
            <person name="Pedersen J.S."/>
            <person name="Pesole G."/>
            <person name="Phillippy A.M."/>
            <person name="Ponting C.P."/>
            <person name="Pop M."/>
            <person name="Porcelli D."/>
            <person name="Powell J.R."/>
            <person name="Prohaska S."/>
            <person name="Pruitt K."/>
            <person name="Puig M."/>
            <person name="Quesneville H."/>
            <person name="Ram K.R."/>
            <person name="Rand D."/>
            <person name="Rasmussen M.D."/>
            <person name="Reed L.K."/>
            <person name="Reenan R."/>
            <person name="Reily A."/>
            <person name="Remington K.A."/>
            <person name="Rieger T.T."/>
            <person name="Ritchie M.G."/>
            <person name="Robin C."/>
            <person name="Rogers Y.H."/>
            <person name="Rohde C."/>
            <person name="Rozas J."/>
            <person name="Rubenfield M.J."/>
            <person name="Ruiz A."/>
            <person name="Russo S."/>
            <person name="Salzberg S.L."/>
            <person name="Sanchez-Gracia A."/>
            <person name="Saranga D.J."/>
            <person name="Sato H."/>
            <person name="Schaeffer S.W."/>
            <person name="Schatz M.C."/>
            <person name="Schlenke T."/>
            <person name="Schwartz R."/>
            <person name="Segarra C."/>
            <person name="Singh R.S."/>
            <person name="Sirot L."/>
            <person name="Sirota M."/>
            <person name="Sisneros N.B."/>
            <person name="Smith C.D."/>
            <person name="Smith T.F."/>
            <person name="Spieth J."/>
            <person name="Stage D.E."/>
            <person name="Stark A."/>
            <person name="Stephan W."/>
            <person name="Strausberg R.L."/>
            <person name="Strempel S."/>
            <person name="Sturgill D."/>
            <person name="Sutton G."/>
            <person name="Sutton G.G."/>
            <person name="Tao W."/>
            <person name="Teichmann S."/>
            <person name="Tobari Y.N."/>
            <person name="Tomimura Y."/>
            <person name="Tsolas J.M."/>
            <person name="Valente V.L."/>
            <person name="Venter E."/>
            <person name="Venter J.C."/>
            <person name="Vicario S."/>
            <person name="Vieira F.G."/>
            <person name="Vilella A.J."/>
            <person name="Villasante A."/>
            <person name="Walenz B."/>
            <person name="Wang J."/>
            <person name="Wasserman M."/>
            <person name="Watts T."/>
            <person name="Wilson D."/>
            <person name="Wilson R.K."/>
            <person name="Wing R.A."/>
            <person name="Wolfner M.F."/>
            <person name="Wong A."/>
            <person name="Wong G.K."/>
            <person name="Wu C.I."/>
            <person name="Wu G."/>
            <person name="Yamamoto D."/>
            <person name="Yang H.P."/>
            <person name="Yang S.P."/>
            <person name="Yorke J.A."/>
            <person name="Yoshida K."/>
            <person name="Zdobnov E."/>
            <person name="Zhang P."/>
            <person name="Zhang Y."/>
            <person name="Zimin A.V."/>
            <person name="Baldwin J."/>
            <person name="Abdouelleil A."/>
            <person name="Abdulkadir J."/>
            <person name="Abebe A."/>
            <person name="Abera B."/>
            <person name="Abreu J."/>
            <person name="Acer S.C."/>
            <person name="Aftuck L."/>
            <person name="Alexander A."/>
            <person name="An P."/>
            <person name="Anderson E."/>
            <person name="Anderson S."/>
            <person name="Arachi H."/>
            <person name="Azer M."/>
            <person name="Bachantsang P."/>
            <person name="Barry A."/>
            <person name="Bayul T."/>
            <person name="Berlin A."/>
            <person name="Bessette D."/>
            <person name="Bloom T."/>
            <person name="Blye J."/>
            <person name="Boguslavskiy L."/>
            <person name="Bonnet C."/>
            <person name="Boukhgalter B."/>
            <person name="Bourzgui I."/>
            <person name="Brown A."/>
            <person name="Cahill P."/>
            <person name="Channer S."/>
            <person name="Cheshatsang Y."/>
            <person name="Chuda L."/>
            <person name="Citroen M."/>
            <person name="Collymore A."/>
            <person name="Cooke P."/>
            <person name="Costello M."/>
            <person name="D'Aco K."/>
            <person name="Daza R."/>
            <person name="De Haan G."/>
            <person name="DeGray S."/>
            <person name="DeMaso C."/>
            <person name="Dhargay N."/>
            <person name="Dooley K."/>
            <person name="Dooley E."/>
            <person name="Doricent M."/>
            <person name="Dorje P."/>
            <person name="Dorjee K."/>
            <person name="Dupes A."/>
            <person name="Elong R."/>
            <person name="Falk J."/>
            <person name="Farina A."/>
            <person name="Faro S."/>
            <person name="Ferguson D."/>
            <person name="Fisher S."/>
            <person name="Foley C.D."/>
            <person name="Franke A."/>
            <person name="Friedrich D."/>
            <person name="Gadbois L."/>
            <person name="Gearin G."/>
            <person name="Gearin C.R."/>
            <person name="Giannoukos G."/>
            <person name="Goode T."/>
            <person name="Graham J."/>
            <person name="Grandbois E."/>
            <person name="Grewal S."/>
            <person name="Gyaltsen K."/>
            <person name="Hafez N."/>
            <person name="Hagos B."/>
            <person name="Hall J."/>
            <person name="Henson C."/>
            <person name="Hollinger A."/>
            <person name="Honan T."/>
            <person name="Huard M.D."/>
            <person name="Hughes L."/>
            <person name="Hurhula B."/>
            <person name="Husby M.E."/>
            <person name="Kamat A."/>
            <person name="Kanga B."/>
            <person name="Kashin S."/>
            <person name="Khazanovich D."/>
            <person name="Kisner P."/>
            <person name="Lance K."/>
            <person name="Lara M."/>
            <person name="Lee W."/>
            <person name="Lennon N."/>
            <person name="Letendre F."/>
            <person name="LeVine R."/>
            <person name="Lipovsky A."/>
            <person name="Liu X."/>
            <person name="Liu J."/>
            <person name="Liu S."/>
            <person name="Lokyitsang T."/>
            <person name="Lokyitsang Y."/>
            <person name="Lubonja R."/>
            <person name="Lui A."/>
            <person name="MacDonald P."/>
            <person name="Magnisalis V."/>
            <person name="Maru K."/>
            <person name="Matthews C."/>
            <person name="McCusker W."/>
            <person name="McDonough S."/>
            <person name="Mehta T."/>
            <person name="Meldrim J."/>
            <person name="Meneus L."/>
            <person name="Mihai O."/>
            <person name="Mihalev A."/>
            <person name="Mihova T."/>
            <person name="Mittelman R."/>
            <person name="Mlenga V."/>
            <person name="Montmayeur A."/>
            <person name="Mulrain L."/>
            <person name="Navidi A."/>
            <person name="Naylor J."/>
            <person name="Negash T."/>
            <person name="Nguyen T."/>
            <person name="Nguyen N."/>
            <person name="Nicol R."/>
            <person name="Norbu C."/>
            <person name="Norbu N."/>
            <person name="Novod N."/>
            <person name="O'Neill B."/>
            <person name="Osman S."/>
            <person name="Markiewicz E."/>
            <person name="Oyono O.L."/>
            <person name="Patti C."/>
            <person name="Phunkhang P."/>
            <person name="Pierre F."/>
            <person name="Priest M."/>
            <person name="Raghuraman S."/>
            <person name="Rege F."/>
            <person name="Reyes R."/>
            <person name="Rise C."/>
            <person name="Rogov P."/>
            <person name="Ross K."/>
            <person name="Ryan E."/>
            <person name="Settipalli S."/>
            <person name="Shea T."/>
            <person name="Sherpa N."/>
            <person name="Shi L."/>
            <person name="Shih D."/>
            <person name="Sparrow T."/>
            <person name="Spaulding J."/>
            <person name="Stalker J."/>
            <person name="Stange-Thomann N."/>
            <person name="Stavropoulos S."/>
            <person name="Stone C."/>
            <person name="Strader C."/>
            <person name="Tesfaye S."/>
            <person name="Thomson T."/>
            <person name="Thoulutsang Y."/>
            <person name="Thoulutsang D."/>
            <person name="Topham K."/>
            <person name="Topping I."/>
            <person name="Tsamla T."/>
            <person name="Vassiliev H."/>
            <person name="Vo A."/>
            <person name="Wangchuk T."/>
            <person name="Wangdi T."/>
            <person name="Weiand M."/>
            <person name="Wilkinson J."/>
            <person name="Wilson A."/>
            <person name="Yadav S."/>
            <person name="Young G."/>
            <person name="Yu Q."/>
            <person name="Zembek L."/>
            <person name="Zhong D."/>
            <person name="Zimmer A."/>
            <person name="Zwirko Z."/>
            <person name="Jaffe D.B."/>
            <person name="Alvarez P."/>
            <person name="Brockman W."/>
            <person name="Butler J."/>
            <person name="Chin C."/>
            <person name="Gnerre S."/>
            <person name="Grabherr M."/>
            <person name="Kleber M."/>
            <person name="Mauceli E."/>
            <person name="MacCallum I."/>
        </authorList>
    </citation>
    <scope>NUCLEOTIDE SEQUENCE [LARGE SCALE GENOMIC DNA]</scope>
    <source>
        <strain evidence="3">MSH-3 / Tucson 14011-0111.49</strain>
    </source>
</reference>
<evidence type="ECO:0000313" key="2">
    <source>
        <dbReference type="EMBL" id="EDW32168.1"/>
    </source>
</evidence>
<gene>
    <name evidence="2" type="primary">Dper\GL11496</name>
    <name evidence="2" type="ORF">Dper_GL11496</name>
</gene>
<dbReference type="AlphaFoldDB" id="B4GB66"/>
<dbReference type="HOGENOM" id="CLU_1751595_0_0_1"/>
<dbReference type="EMBL" id="CH479181">
    <property type="protein sequence ID" value="EDW32168.1"/>
    <property type="molecule type" value="Genomic_DNA"/>
</dbReference>
<sequence>MTSPNSKQDTRIVISHYDTITTRCTQILTGTWNLICSGGYPLDALIRYDGRLVAAGDRYAVFRSQVEPDSLLAVFRSRAVALCKILRIQSMHEFDHFNLVPNEEERQTQMEQQLEEVEEQQRPEEKSLYGGRGVLSVGGRFLAATGDQE</sequence>
<accession>B4GB66</accession>